<dbReference type="Pfam" id="PF00561">
    <property type="entry name" value="Abhydrolase_1"/>
    <property type="match status" value="1"/>
</dbReference>
<name>F4L2V8_HALH1</name>
<evidence type="ECO:0000313" key="2">
    <source>
        <dbReference type="EMBL" id="AEE49638.1"/>
    </source>
</evidence>
<dbReference type="RefSeq" id="WP_013764191.1">
    <property type="nucleotide sequence ID" value="NC_015510.1"/>
</dbReference>
<dbReference type="STRING" id="760192.Halhy_1750"/>
<dbReference type="PANTHER" id="PTHR43798:SF33">
    <property type="entry name" value="HYDROLASE, PUTATIVE (AFU_ORTHOLOGUE AFUA_2G14860)-RELATED"/>
    <property type="match status" value="1"/>
</dbReference>
<dbReference type="EC" id="3.1.1.10" evidence="2"/>
<organism evidence="2 3">
    <name type="scientific">Haliscomenobacter hydrossis (strain ATCC 27775 / DSM 1100 / LMG 10767 / O)</name>
    <dbReference type="NCBI Taxonomy" id="760192"/>
    <lineage>
        <taxon>Bacteria</taxon>
        <taxon>Pseudomonadati</taxon>
        <taxon>Bacteroidota</taxon>
        <taxon>Saprospiria</taxon>
        <taxon>Saprospirales</taxon>
        <taxon>Haliscomenobacteraceae</taxon>
        <taxon>Haliscomenobacter</taxon>
    </lineage>
</organism>
<proteinExistence type="predicted"/>
<feature type="domain" description="AB hydrolase-1" evidence="1">
    <location>
        <begin position="54"/>
        <end position="284"/>
    </location>
</feature>
<dbReference type="GO" id="GO:0016020">
    <property type="term" value="C:membrane"/>
    <property type="evidence" value="ECO:0007669"/>
    <property type="project" value="TreeGrafter"/>
</dbReference>
<reference key="2">
    <citation type="submission" date="2011-04" db="EMBL/GenBank/DDBJ databases">
        <title>Complete sequence of chromosome of Haliscomenobacter hydrossis DSM 1100.</title>
        <authorList>
            <consortium name="US DOE Joint Genome Institute (JGI-PGF)"/>
            <person name="Lucas S."/>
            <person name="Han J."/>
            <person name="Lapidus A."/>
            <person name="Bruce D."/>
            <person name="Goodwin L."/>
            <person name="Pitluck S."/>
            <person name="Peters L."/>
            <person name="Kyrpides N."/>
            <person name="Mavromatis K."/>
            <person name="Ivanova N."/>
            <person name="Ovchinnikova G."/>
            <person name="Pagani I."/>
            <person name="Daligault H."/>
            <person name="Detter J.C."/>
            <person name="Han C."/>
            <person name="Land M."/>
            <person name="Hauser L."/>
            <person name="Markowitz V."/>
            <person name="Cheng J.-F."/>
            <person name="Hugenholtz P."/>
            <person name="Woyke T."/>
            <person name="Wu D."/>
            <person name="Verbarg S."/>
            <person name="Frueling A."/>
            <person name="Brambilla E."/>
            <person name="Klenk H.-P."/>
            <person name="Eisen J.A."/>
        </authorList>
    </citation>
    <scope>NUCLEOTIDE SEQUENCE</scope>
    <source>
        <strain>DSM 1100</strain>
    </source>
</reference>
<dbReference type="SUPFAM" id="SSF53474">
    <property type="entry name" value="alpha/beta-Hydrolases"/>
    <property type="match status" value="1"/>
</dbReference>
<dbReference type="InterPro" id="IPR000073">
    <property type="entry name" value="AB_hydrolase_1"/>
</dbReference>
<dbReference type="InterPro" id="IPR029058">
    <property type="entry name" value="AB_hydrolase_fold"/>
</dbReference>
<dbReference type="InterPro" id="IPR000639">
    <property type="entry name" value="Epox_hydrolase-like"/>
</dbReference>
<keyword evidence="3" id="KW-1185">Reference proteome</keyword>
<evidence type="ECO:0000259" key="1">
    <source>
        <dbReference type="Pfam" id="PF00561"/>
    </source>
</evidence>
<dbReference type="Proteomes" id="UP000008461">
    <property type="component" value="Chromosome"/>
</dbReference>
<dbReference type="KEGG" id="hhy:Halhy_1750"/>
<protein>
    <submittedName>
        <fullName evidence="2">Tropinesterase</fullName>
        <ecNumber evidence="2">3.1.1.10</ecNumber>
    </submittedName>
</protein>
<sequence length="387" mass="42719">MKISLLTLVLALPLLLCGQKSLRPDAFNKQKKSVLLRTGITMKYVEKGNPKGAPIIFLHGYTDSSRSFQQVLDSLEKTNPQFRLLAPDLRGHGASSMPNEKYCASNPEQCFSMAAFAADIVAFMDQLKIERAHLVGHSMGSVIAQELATKHSKRINGVVLIGTLVDAIVNTAITGFLRDGLLEETWRKTLEQKPGFRWPADAWKLTPTDVGEEAMQFLQSFWVVDPVASDSFVQSILPETAHTHLGTWIGVIRELAHFNSEQALLNLKKPTLILWATQDNMFPEAPDQAVVKRAFQAAAEKNGNLVYYKTYGKMALPASGMQENDLGHNLHWGAPGAVAEDIAEFLLTGKPKINLPYADPQNIKKVRTDGSSSNVIIWSKNSNVAQQ</sequence>
<dbReference type="InterPro" id="IPR050266">
    <property type="entry name" value="AB_hydrolase_sf"/>
</dbReference>
<dbReference type="HOGENOM" id="CLU_020336_50_2_10"/>
<dbReference type="Gene3D" id="3.40.50.1820">
    <property type="entry name" value="alpha/beta hydrolase"/>
    <property type="match status" value="1"/>
</dbReference>
<reference evidence="2 3" key="1">
    <citation type="journal article" date="2011" name="Stand. Genomic Sci.">
        <title>Complete genome sequence of Haliscomenobacter hydrossis type strain (O).</title>
        <authorList>
            <consortium name="US DOE Joint Genome Institute (JGI-PGF)"/>
            <person name="Daligault H."/>
            <person name="Lapidus A."/>
            <person name="Zeytun A."/>
            <person name="Nolan M."/>
            <person name="Lucas S."/>
            <person name="Del Rio T.G."/>
            <person name="Tice H."/>
            <person name="Cheng J.F."/>
            <person name="Tapia R."/>
            <person name="Han C."/>
            <person name="Goodwin L."/>
            <person name="Pitluck S."/>
            <person name="Liolios K."/>
            <person name="Pagani I."/>
            <person name="Ivanova N."/>
            <person name="Huntemann M."/>
            <person name="Mavromatis K."/>
            <person name="Mikhailova N."/>
            <person name="Pati A."/>
            <person name="Chen A."/>
            <person name="Palaniappan K."/>
            <person name="Land M."/>
            <person name="Hauser L."/>
            <person name="Brambilla E.M."/>
            <person name="Rohde M."/>
            <person name="Verbarg S."/>
            <person name="Goker M."/>
            <person name="Bristow J."/>
            <person name="Eisen J.A."/>
            <person name="Markowitz V."/>
            <person name="Hugenholtz P."/>
            <person name="Kyrpides N.C."/>
            <person name="Klenk H.P."/>
            <person name="Woyke T."/>
        </authorList>
    </citation>
    <scope>NUCLEOTIDE SEQUENCE [LARGE SCALE GENOMIC DNA]</scope>
    <source>
        <strain evidence="3">ATCC 27775 / DSM 1100 / LMG 10767 / O</strain>
    </source>
</reference>
<dbReference type="GO" id="GO:0050357">
    <property type="term" value="F:tropinesterase activity"/>
    <property type="evidence" value="ECO:0007669"/>
    <property type="project" value="UniProtKB-EC"/>
</dbReference>
<keyword evidence="2" id="KW-0378">Hydrolase</keyword>
<dbReference type="AlphaFoldDB" id="F4L2V8"/>
<dbReference type="eggNOG" id="COG2267">
    <property type="taxonomic scope" value="Bacteria"/>
</dbReference>
<dbReference type="PANTHER" id="PTHR43798">
    <property type="entry name" value="MONOACYLGLYCEROL LIPASE"/>
    <property type="match status" value="1"/>
</dbReference>
<evidence type="ECO:0000313" key="3">
    <source>
        <dbReference type="Proteomes" id="UP000008461"/>
    </source>
</evidence>
<dbReference type="EMBL" id="CP002691">
    <property type="protein sequence ID" value="AEE49638.1"/>
    <property type="molecule type" value="Genomic_DNA"/>
</dbReference>
<dbReference type="PRINTS" id="PR00111">
    <property type="entry name" value="ABHYDROLASE"/>
</dbReference>
<accession>F4L2V8</accession>
<dbReference type="PRINTS" id="PR00412">
    <property type="entry name" value="EPOXHYDRLASE"/>
</dbReference>
<dbReference type="OrthoDB" id="1224630at2"/>
<gene>
    <name evidence="2" type="ordered locus">Halhy_1750</name>
</gene>